<reference evidence="3 4" key="1">
    <citation type="submission" date="2024-09" db="EMBL/GenBank/DDBJ databases">
        <authorList>
            <person name="Sun Q."/>
            <person name="Mori K."/>
        </authorList>
    </citation>
    <scope>NUCLEOTIDE SEQUENCE [LARGE SCALE GENOMIC DNA]</scope>
    <source>
        <strain evidence="3 4">CCM 7759</strain>
    </source>
</reference>
<feature type="region of interest" description="Disordered" evidence="2">
    <location>
        <begin position="119"/>
        <end position="146"/>
    </location>
</feature>
<name>A0ABV6DRB6_9BACL</name>
<feature type="region of interest" description="Disordered" evidence="2">
    <location>
        <begin position="239"/>
        <end position="305"/>
    </location>
</feature>
<dbReference type="RefSeq" id="WP_377472630.1">
    <property type="nucleotide sequence ID" value="NZ_JBHLWN010000085.1"/>
</dbReference>
<comment type="caution">
    <text evidence="3">The sequence shown here is derived from an EMBL/GenBank/DDBJ whole genome shotgun (WGS) entry which is preliminary data.</text>
</comment>
<protein>
    <submittedName>
        <fullName evidence="3">Uncharacterized protein</fullName>
    </submittedName>
</protein>
<dbReference type="EMBL" id="JBHLWN010000085">
    <property type="protein sequence ID" value="MFC0215184.1"/>
    <property type="molecule type" value="Genomic_DNA"/>
</dbReference>
<feature type="compositionally biased region" description="Low complexity" evidence="2">
    <location>
        <begin position="133"/>
        <end position="146"/>
    </location>
</feature>
<feature type="compositionally biased region" description="Low complexity" evidence="2">
    <location>
        <begin position="280"/>
        <end position="299"/>
    </location>
</feature>
<gene>
    <name evidence="3" type="ORF">ACFFK0_22590</name>
</gene>
<evidence type="ECO:0000313" key="3">
    <source>
        <dbReference type="EMBL" id="MFC0215184.1"/>
    </source>
</evidence>
<evidence type="ECO:0000256" key="2">
    <source>
        <dbReference type="SAM" id="MobiDB-lite"/>
    </source>
</evidence>
<organism evidence="3 4">
    <name type="scientific">Paenibacillus chartarius</name>
    <dbReference type="NCBI Taxonomy" id="747481"/>
    <lineage>
        <taxon>Bacteria</taxon>
        <taxon>Bacillati</taxon>
        <taxon>Bacillota</taxon>
        <taxon>Bacilli</taxon>
        <taxon>Bacillales</taxon>
        <taxon>Paenibacillaceae</taxon>
        <taxon>Paenibacillus</taxon>
    </lineage>
</organism>
<feature type="coiled-coil region" evidence="1">
    <location>
        <begin position="26"/>
        <end position="60"/>
    </location>
</feature>
<keyword evidence="4" id="KW-1185">Reference proteome</keyword>
<evidence type="ECO:0000256" key="1">
    <source>
        <dbReference type="SAM" id="Coils"/>
    </source>
</evidence>
<evidence type="ECO:0000313" key="4">
    <source>
        <dbReference type="Proteomes" id="UP001589776"/>
    </source>
</evidence>
<dbReference type="Proteomes" id="UP001589776">
    <property type="component" value="Unassembled WGS sequence"/>
</dbReference>
<proteinExistence type="predicted"/>
<keyword evidence="1" id="KW-0175">Coiled coil</keyword>
<accession>A0ABV6DRB6</accession>
<sequence>MTKENMKVVLFGYNRKTVDIFLNKLHRMQEEQIEELSARLQKAAVERERLLAELARLEKKQSAVLTHEQMALVRQRVQETKRWLETGQGSSDIESTLPEAKSLSKAIDFYDAAAKRARKLAAGKEQPPQQAGLPGEAGQHAAAAGEQQANLELAEAVAKTNAVAANAASRPVIEQYRWVPNARPKHAAVGNSFWDDADEFLDPIGGELLLPAYEQLAAATEAPPDSYFVQGESVERNAPAAANRTMMNPDIAYPDPESNRKQASAELQAVTQPSLAASEPGVAPAKPVDPAGGPAAAPPRSSSPELDALKRNYIVGKLAGDDLLGRRGQLIIARHAEITEETVRLAEQEGKLAELIVNMIIQGLED</sequence>